<evidence type="ECO:0000256" key="5">
    <source>
        <dbReference type="ARBA" id="ARBA00022448"/>
    </source>
</evidence>
<name>A0ABT7LE74_9BURK</name>
<proteinExistence type="inferred from homology"/>
<keyword evidence="10" id="KW-1185">Reference proteome</keyword>
<comment type="subunit">
    <text evidence="3 7">The complex is composed of two ATP-binding proteins (PstB), two transmembrane proteins (PstC and PstA) and a solute-binding protein (PstS).</text>
</comment>
<dbReference type="Pfam" id="PF12849">
    <property type="entry name" value="PBP_like_2"/>
    <property type="match status" value="1"/>
</dbReference>
<evidence type="ECO:0000256" key="6">
    <source>
        <dbReference type="ARBA" id="ARBA00022592"/>
    </source>
</evidence>
<evidence type="ECO:0000313" key="9">
    <source>
        <dbReference type="EMBL" id="MDL5030490.1"/>
    </source>
</evidence>
<dbReference type="InterPro" id="IPR006311">
    <property type="entry name" value="TAT_signal"/>
</dbReference>
<comment type="caution">
    <text evidence="9">The sequence shown here is derived from an EMBL/GenBank/DDBJ whole genome shotgun (WGS) entry which is preliminary data.</text>
</comment>
<dbReference type="EMBL" id="JASVDS010000001">
    <property type="protein sequence ID" value="MDL5030490.1"/>
    <property type="molecule type" value="Genomic_DNA"/>
</dbReference>
<dbReference type="CDD" id="cd13565">
    <property type="entry name" value="PBP2_PstS"/>
    <property type="match status" value="1"/>
</dbReference>
<evidence type="ECO:0000259" key="8">
    <source>
        <dbReference type="Pfam" id="PF12849"/>
    </source>
</evidence>
<evidence type="ECO:0000256" key="4">
    <source>
        <dbReference type="ARBA" id="ARBA00021889"/>
    </source>
</evidence>
<evidence type="ECO:0000256" key="1">
    <source>
        <dbReference type="ARBA" id="ARBA00002841"/>
    </source>
</evidence>
<dbReference type="InterPro" id="IPR005673">
    <property type="entry name" value="ABC_phos-bd_PstS"/>
</dbReference>
<evidence type="ECO:0000256" key="3">
    <source>
        <dbReference type="ARBA" id="ARBA00011529"/>
    </source>
</evidence>
<dbReference type="PROSITE" id="PS51318">
    <property type="entry name" value="TAT"/>
    <property type="match status" value="1"/>
</dbReference>
<dbReference type="RefSeq" id="WP_285980625.1">
    <property type="nucleotide sequence ID" value="NZ_JASVDS010000001.1"/>
</dbReference>
<dbReference type="Proteomes" id="UP001238603">
    <property type="component" value="Unassembled WGS sequence"/>
</dbReference>
<comment type="similarity">
    <text evidence="2 7">Belongs to the PstS family.</text>
</comment>
<accession>A0ABT7LE74</accession>
<dbReference type="NCBIfam" id="TIGR00975">
    <property type="entry name" value="3a0107s03"/>
    <property type="match status" value="1"/>
</dbReference>
<dbReference type="InterPro" id="IPR050962">
    <property type="entry name" value="Phosphate-bind_PstS"/>
</dbReference>
<dbReference type="PANTHER" id="PTHR42996">
    <property type="entry name" value="PHOSPHATE-BINDING PROTEIN PSTS"/>
    <property type="match status" value="1"/>
</dbReference>
<evidence type="ECO:0000313" key="10">
    <source>
        <dbReference type="Proteomes" id="UP001238603"/>
    </source>
</evidence>
<dbReference type="Gene3D" id="3.40.190.10">
    <property type="entry name" value="Periplasmic binding protein-like II"/>
    <property type="match status" value="2"/>
</dbReference>
<comment type="function">
    <text evidence="1 7">Part of the ABC transporter complex PstSACB involved in phosphate import.</text>
</comment>
<dbReference type="InterPro" id="IPR024370">
    <property type="entry name" value="PBP_domain"/>
</dbReference>
<reference evidence="9 10" key="1">
    <citation type="submission" date="2023-06" db="EMBL/GenBank/DDBJ databases">
        <title>Pelomonas sp. APW6 16S ribosomal RNA gene genome sequencing and assembly.</title>
        <authorList>
            <person name="Woo H."/>
        </authorList>
    </citation>
    <scope>NUCLEOTIDE SEQUENCE [LARGE SCALE GENOMIC DNA]</scope>
    <source>
        <strain evidence="9 10">APW6</strain>
    </source>
</reference>
<keyword evidence="6 7" id="KW-0592">Phosphate transport</keyword>
<dbReference type="SUPFAM" id="SSF53850">
    <property type="entry name" value="Periplasmic binding protein-like II"/>
    <property type="match status" value="1"/>
</dbReference>
<feature type="domain" description="PBP" evidence="8">
    <location>
        <begin position="51"/>
        <end position="334"/>
    </location>
</feature>
<evidence type="ECO:0000256" key="2">
    <source>
        <dbReference type="ARBA" id="ARBA00008725"/>
    </source>
</evidence>
<sequence length="375" mass="39828">MSRTSPPTPLPFSLSGLSRPSSRRLAAVLRRQALRLAALTLLLPALGPSHALADVQGVGASFPSVVYQAWTQQYARAHGRKVNYKPTGSGDGQKQIQARAVDFAGSDVPFSEADLVSKQLVQLPMLVGGIVPAVNLKGVSQLRLDGATLADIFRGEIRQWNHARIAALNPGVTLPALAITRVVRKDKSGSTDAFSRYLSLASPAFREQIGPGMLPKWPEGAVAAEGNDGIAQALKTTPGAISYVSFDRLHKAQLSGVQLRNADDTDFVAASEAGFREAVRNSSMGRTGDESASLLQRPGKGTWPITVTSYILVDARPKSAAAASEALHFINWTLQSGDRLLADTGFAPLPVAVQARMAARIANVKAQDGGVINYY</sequence>
<evidence type="ECO:0000256" key="7">
    <source>
        <dbReference type="PIRNR" id="PIRNR002756"/>
    </source>
</evidence>
<protein>
    <recommendedName>
        <fullName evidence="4 7">Phosphate-binding protein PstS</fullName>
    </recommendedName>
</protein>
<gene>
    <name evidence="9" type="primary">pstS</name>
    <name evidence="9" type="ORF">QRD43_01115</name>
</gene>
<dbReference type="PANTHER" id="PTHR42996:SF1">
    <property type="entry name" value="PHOSPHATE-BINDING PROTEIN PSTS"/>
    <property type="match status" value="1"/>
</dbReference>
<dbReference type="PIRSF" id="PIRSF002756">
    <property type="entry name" value="PstS"/>
    <property type="match status" value="1"/>
</dbReference>
<keyword evidence="5 7" id="KW-0813">Transport</keyword>
<organism evidence="9 10">
    <name type="scientific">Roseateles subflavus</name>
    <dbReference type="NCBI Taxonomy" id="3053353"/>
    <lineage>
        <taxon>Bacteria</taxon>
        <taxon>Pseudomonadati</taxon>
        <taxon>Pseudomonadota</taxon>
        <taxon>Betaproteobacteria</taxon>
        <taxon>Burkholderiales</taxon>
        <taxon>Sphaerotilaceae</taxon>
        <taxon>Roseateles</taxon>
    </lineage>
</organism>